<gene>
    <name evidence="1" type="ORF">MNODULE_15965</name>
</gene>
<evidence type="ECO:0000313" key="1">
    <source>
        <dbReference type="EMBL" id="NKE72246.1"/>
    </source>
</evidence>
<protein>
    <submittedName>
        <fullName evidence="1">(2Fe-2S) ferredoxin domain-containing protein</fullName>
    </submittedName>
</protein>
<name>A0A7X6IC63_9BACT</name>
<keyword evidence="2" id="KW-1185">Reference proteome</keyword>
<organism evidence="1 2">
    <name type="scientific">Candidatus Manganitrophus noduliformans</name>
    <dbReference type="NCBI Taxonomy" id="2606439"/>
    <lineage>
        <taxon>Bacteria</taxon>
        <taxon>Pseudomonadati</taxon>
        <taxon>Nitrospirota</taxon>
        <taxon>Nitrospiria</taxon>
        <taxon>Candidatus Troglogloeales</taxon>
        <taxon>Candidatus Manganitrophaceae</taxon>
        <taxon>Candidatus Manganitrophus</taxon>
    </lineage>
</organism>
<dbReference type="SUPFAM" id="SSF52833">
    <property type="entry name" value="Thioredoxin-like"/>
    <property type="match status" value="1"/>
</dbReference>
<dbReference type="InterPro" id="IPR036249">
    <property type="entry name" value="Thioredoxin-like_sf"/>
</dbReference>
<sequence length="109" mass="12264">MSKYKYHLFICTNRRPVGDSKGCCATKGADDLRSFFKEEIANRGLKGVVRANQAGCLDTCAMGPSVVIYPEGVWYTVKNREDALEVIEKHLLKGEIVERLLMPRSWARG</sequence>
<dbReference type="Gene3D" id="3.40.30.10">
    <property type="entry name" value="Glutaredoxin"/>
    <property type="match status" value="1"/>
</dbReference>
<comment type="caution">
    <text evidence="1">The sequence shown here is derived from an EMBL/GenBank/DDBJ whole genome shotgun (WGS) entry which is preliminary data.</text>
</comment>
<dbReference type="Proteomes" id="UP000534783">
    <property type="component" value="Unassembled WGS sequence"/>
</dbReference>
<dbReference type="AlphaFoldDB" id="A0A7X6IC63"/>
<dbReference type="EMBL" id="VTOW01000003">
    <property type="protein sequence ID" value="NKE72246.1"/>
    <property type="molecule type" value="Genomic_DNA"/>
</dbReference>
<accession>A0A7X6IC63</accession>
<dbReference type="CDD" id="cd02980">
    <property type="entry name" value="TRX_Fd_family"/>
    <property type="match status" value="1"/>
</dbReference>
<dbReference type="RefSeq" id="WP_168061727.1">
    <property type="nucleotide sequence ID" value="NZ_VTOW01000003.1"/>
</dbReference>
<evidence type="ECO:0000313" key="2">
    <source>
        <dbReference type="Proteomes" id="UP000534783"/>
    </source>
</evidence>
<proteinExistence type="predicted"/>
<reference evidence="1 2" key="1">
    <citation type="journal article" date="2020" name="Nature">
        <title>Bacterial chemolithoautotrophy via manganese oxidation.</title>
        <authorList>
            <person name="Yu H."/>
            <person name="Leadbetter J.R."/>
        </authorList>
    </citation>
    <scope>NUCLEOTIDE SEQUENCE [LARGE SCALE GENOMIC DNA]</scope>
    <source>
        <strain evidence="1 2">Mn-1</strain>
    </source>
</reference>